<evidence type="ECO:0000313" key="2">
    <source>
        <dbReference type="EMBL" id="GFR60646.1"/>
    </source>
</evidence>
<dbReference type="PANTHER" id="PTHR12734">
    <property type="entry name" value="METHYLTRANSFERASE-RELATED"/>
    <property type="match status" value="1"/>
</dbReference>
<dbReference type="InterPro" id="IPR029063">
    <property type="entry name" value="SAM-dependent_MTases_sf"/>
</dbReference>
<dbReference type="CDD" id="cd02440">
    <property type="entry name" value="AdoMet_MTases"/>
    <property type="match status" value="1"/>
</dbReference>
<sequence>MTLRRQIWKTRYSHQQCLHMIRWYRKRYASLHNQDIKAFIFPNTEDCSVSLPHGIKVCNTLADFKIKNLKGGFQRRPELILQRAGATNSNNQAGDLCVKKNNTKIERIQHELVTAALKLIQGIQFAPNDSQIPRGSANPDNIDNELQHTAHQTLPLIVDIGCGRGYSLKPLLEKGHSCIGVDLDLLSLQKTKMNLPHPVLRSSFKAYRNGLSKQTTLGECVQISNNAKDEQKYDLNEIPKTKHCSLPVRNNTRRHLDKLEPWAVQLSHSFSDYKSLNARSEAADVVRWDLRHGLPFKPNSFDLAISISFLQWLFYGDSQKQLNCFFASLKSILCPGGQAVIQFYPQNRIQLENAVQHAMQHFHGIVVGDYPHLDRGRKLFMVLFPLRKTLSLE</sequence>
<dbReference type="EMBL" id="BMAT01003687">
    <property type="protein sequence ID" value="GFR60646.1"/>
    <property type="molecule type" value="Genomic_DNA"/>
</dbReference>
<dbReference type="GO" id="GO:0005730">
    <property type="term" value="C:nucleolus"/>
    <property type="evidence" value="ECO:0007669"/>
    <property type="project" value="TreeGrafter"/>
</dbReference>
<dbReference type="InterPro" id="IPR013216">
    <property type="entry name" value="Methyltransf_11"/>
</dbReference>
<dbReference type="GO" id="GO:0016435">
    <property type="term" value="F:rRNA (guanine) methyltransferase activity"/>
    <property type="evidence" value="ECO:0007669"/>
    <property type="project" value="InterPro"/>
</dbReference>
<evidence type="ECO:0000313" key="3">
    <source>
        <dbReference type="Proteomes" id="UP000762676"/>
    </source>
</evidence>
<dbReference type="AlphaFoldDB" id="A0AAV4EIT1"/>
<feature type="domain" description="Methyltransferase type 11" evidence="1">
    <location>
        <begin position="263"/>
        <end position="341"/>
    </location>
</feature>
<keyword evidence="3" id="KW-1185">Reference proteome</keyword>
<accession>A0AAV4EIT1</accession>
<proteinExistence type="predicted"/>
<comment type="caution">
    <text evidence="2">The sequence shown here is derived from an EMBL/GenBank/DDBJ whole genome shotgun (WGS) entry which is preliminary data.</text>
</comment>
<protein>
    <submittedName>
        <fullName evidence="2">18S rRNA (Guanine(1575)-N(7))-methyltransferase</fullName>
    </submittedName>
</protein>
<dbReference type="InterPro" id="IPR039769">
    <property type="entry name" value="Bud23-like"/>
</dbReference>
<reference evidence="2 3" key="1">
    <citation type="journal article" date="2021" name="Elife">
        <title>Chloroplast acquisition without the gene transfer in kleptoplastic sea slugs, Plakobranchus ocellatus.</title>
        <authorList>
            <person name="Maeda T."/>
            <person name="Takahashi S."/>
            <person name="Yoshida T."/>
            <person name="Shimamura S."/>
            <person name="Takaki Y."/>
            <person name="Nagai Y."/>
            <person name="Toyoda A."/>
            <person name="Suzuki Y."/>
            <person name="Arimoto A."/>
            <person name="Ishii H."/>
            <person name="Satoh N."/>
            <person name="Nishiyama T."/>
            <person name="Hasebe M."/>
            <person name="Maruyama T."/>
            <person name="Minagawa J."/>
            <person name="Obokata J."/>
            <person name="Shigenobu S."/>
        </authorList>
    </citation>
    <scope>NUCLEOTIDE SEQUENCE [LARGE SCALE GENOMIC DNA]</scope>
</reference>
<organism evidence="2 3">
    <name type="scientific">Elysia marginata</name>
    <dbReference type="NCBI Taxonomy" id="1093978"/>
    <lineage>
        <taxon>Eukaryota</taxon>
        <taxon>Metazoa</taxon>
        <taxon>Spiralia</taxon>
        <taxon>Lophotrochozoa</taxon>
        <taxon>Mollusca</taxon>
        <taxon>Gastropoda</taxon>
        <taxon>Heterobranchia</taxon>
        <taxon>Euthyneura</taxon>
        <taxon>Panpulmonata</taxon>
        <taxon>Sacoglossa</taxon>
        <taxon>Placobranchoidea</taxon>
        <taxon>Plakobranchidae</taxon>
        <taxon>Elysia</taxon>
    </lineage>
</organism>
<name>A0AAV4EIT1_9GAST</name>
<evidence type="ECO:0000259" key="1">
    <source>
        <dbReference type="Pfam" id="PF08241"/>
    </source>
</evidence>
<dbReference type="Gene3D" id="3.40.50.150">
    <property type="entry name" value="Vaccinia Virus protein VP39"/>
    <property type="match status" value="1"/>
</dbReference>
<dbReference type="SUPFAM" id="SSF53335">
    <property type="entry name" value="S-adenosyl-L-methionine-dependent methyltransferases"/>
    <property type="match status" value="1"/>
</dbReference>
<dbReference type="Proteomes" id="UP000762676">
    <property type="component" value="Unassembled WGS sequence"/>
</dbReference>
<dbReference type="Pfam" id="PF08241">
    <property type="entry name" value="Methyltransf_11"/>
    <property type="match status" value="1"/>
</dbReference>
<dbReference type="PANTHER" id="PTHR12734:SF0">
    <property type="entry name" value="18S RRNA (GUANINE-N(7))-METHYLTRANSFERASE-RELATED"/>
    <property type="match status" value="1"/>
</dbReference>
<gene>
    <name evidence="2" type="ORF">ElyMa_001826500</name>
</gene>
<dbReference type="GO" id="GO:0070476">
    <property type="term" value="P:rRNA (guanine-N7)-methylation"/>
    <property type="evidence" value="ECO:0007669"/>
    <property type="project" value="InterPro"/>
</dbReference>